<reference evidence="1" key="1">
    <citation type="submission" date="2014-11" db="EMBL/GenBank/DDBJ databases">
        <authorList>
            <person name="Amaro Gonzalez C."/>
        </authorList>
    </citation>
    <scope>NUCLEOTIDE SEQUENCE</scope>
</reference>
<protein>
    <submittedName>
        <fullName evidence="1">Uncharacterized protein</fullName>
    </submittedName>
</protein>
<dbReference type="EMBL" id="GBXM01083171">
    <property type="protein sequence ID" value="JAH25406.1"/>
    <property type="molecule type" value="Transcribed_RNA"/>
</dbReference>
<evidence type="ECO:0000313" key="1">
    <source>
        <dbReference type="EMBL" id="JAH25406.1"/>
    </source>
</evidence>
<reference evidence="1" key="2">
    <citation type="journal article" date="2015" name="Fish Shellfish Immunol.">
        <title>Early steps in the European eel (Anguilla anguilla)-Vibrio vulnificus interaction in the gills: Role of the RtxA13 toxin.</title>
        <authorList>
            <person name="Callol A."/>
            <person name="Pajuelo D."/>
            <person name="Ebbesson L."/>
            <person name="Teles M."/>
            <person name="MacKenzie S."/>
            <person name="Amaro C."/>
        </authorList>
    </citation>
    <scope>NUCLEOTIDE SEQUENCE</scope>
</reference>
<dbReference type="AlphaFoldDB" id="A0A0E9R8D5"/>
<sequence>MAWTHYIQGVECQGYQKVPSEGRLLSFPN</sequence>
<organism evidence="1">
    <name type="scientific">Anguilla anguilla</name>
    <name type="common">European freshwater eel</name>
    <name type="synonym">Muraena anguilla</name>
    <dbReference type="NCBI Taxonomy" id="7936"/>
    <lineage>
        <taxon>Eukaryota</taxon>
        <taxon>Metazoa</taxon>
        <taxon>Chordata</taxon>
        <taxon>Craniata</taxon>
        <taxon>Vertebrata</taxon>
        <taxon>Euteleostomi</taxon>
        <taxon>Actinopterygii</taxon>
        <taxon>Neopterygii</taxon>
        <taxon>Teleostei</taxon>
        <taxon>Anguilliformes</taxon>
        <taxon>Anguillidae</taxon>
        <taxon>Anguilla</taxon>
    </lineage>
</organism>
<proteinExistence type="predicted"/>
<accession>A0A0E9R8D5</accession>
<name>A0A0E9R8D5_ANGAN</name>